<feature type="transmembrane region" description="Helical" evidence="8">
    <location>
        <begin position="96"/>
        <end position="118"/>
    </location>
</feature>
<comment type="subcellular location">
    <subcellularLocation>
        <location evidence="7">Cell membrane</location>
        <topology evidence="7">Multi-pass membrane protein</topology>
    </subcellularLocation>
    <subcellularLocation>
        <location evidence="1">Membrane</location>
    </subcellularLocation>
</comment>
<evidence type="ECO:0000256" key="7">
    <source>
        <dbReference type="RuleBase" id="RU003639"/>
    </source>
</evidence>
<proteinExistence type="inferred from homology"/>
<keyword evidence="10" id="KW-1185">Reference proteome</keyword>
<dbReference type="GO" id="GO:0030964">
    <property type="term" value="C:NADH dehydrogenase complex"/>
    <property type="evidence" value="ECO:0007669"/>
    <property type="project" value="TreeGrafter"/>
</dbReference>
<gene>
    <name evidence="9" type="ORF">AMYX_26360</name>
</gene>
<dbReference type="PANTHER" id="PTHR11058">
    <property type="entry name" value="NADH-UBIQUINONE OXIDOREDUCTASE CHAIN 3"/>
    <property type="match status" value="1"/>
</dbReference>
<dbReference type="Pfam" id="PF00507">
    <property type="entry name" value="Oxidored_q4"/>
    <property type="match status" value="1"/>
</dbReference>
<name>A0A7I9VNA7_9BACT</name>
<dbReference type="AlphaFoldDB" id="A0A7I9VNA7"/>
<dbReference type="GO" id="GO:0008137">
    <property type="term" value="F:NADH dehydrogenase (ubiquinone) activity"/>
    <property type="evidence" value="ECO:0007669"/>
    <property type="project" value="InterPro"/>
</dbReference>
<keyword evidence="7" id="KW-0874">Quinone</keyword>
<sequence>MGYGFGAVFAFAVVAIGFAAIALTAGRFLRPNFPEAAKASIYECGEKPIGTAWMNFNPRFYLVALVFVIFEVDIALTFPVVAVFKEWVAFSPRTGLIALAELLLFTGILVVGLAWVWVHGDLEWVKKLAELDERPAQRPAARKAA</sequence>
<evidence type="ECO:0000256" key="5">
    <source>
        <dbReference type="ARBA" id="ARBA00022989"/>
    </source>
</evidence>
<dbReference type="GO" id="GO:0048038">
    <property type="term" value="F:quinone binding"/>
    <property type="evidence" value="ECO:0007669"/>
    <property type="project" value="UniProtKB-KW"/>
</dbReference>
<feature type="transmembrane region" description="Helical" evidence="8">
    <location>
        <begin position="7"/>
        <end position="29"/>
    </location>
</feature>
<comment type="function">
    <text evidence="7">NDH-1 shuttles electrons from NADH, via FMN and iron-sulfur (Fe-S) centers, to quinones in the respiratory chain.</text>
</comment>
<dbReference type="InterPro" id="IPR000440">
    <property type="entry name" value="NADH_UbQ/plastoQ_OxRdtase_su3"/>
</dbReference>
<evidence type="ECO:0000256" key="1">
    <source>
        <dbReference type="ARBA" id="ARBA00004370"/>
    </source>
</evidence>
<evidence type="ECO:0000256" key="6">
    <source>
        <dbReference type="ARBA" id="ARBA00023136"/>
    </source>
</evidence>
<dbReference type="RefSeq" id="WP_176065931.1">
    <property type="nucleotide sequence ID" value="NZ_BJTG01000006.1"/>
</dbReference>
<reference evidence="10" key="1">
    <citation type="journal article" date="2020" name="Appl. Environ. Microbiol.">
        <title>Diazotrophic Anaeromyxobacter Isolates from Soils.</title>
        <authorList>
            <person name="Masuda Y."/>
            <person name="Yamanaka H."/>
            <person name="Xu Z.X."/>
            <person name="Shiratori Y."/>
            <person name="Aono T."/>
            <person name="Amachi S."/>
            <person name="Senoo K."/>
            <person name="Itoh H."/>
        </authorList>
    </citation>
    <scope>NUCLEOTIDE SEQUENCE [LARGE SCALE GENOMIC DNA]</scope>
    <source>
        <strain evidence="10">R267</strain>
    </source>
</reference>
<comment type="similarity">
    <text evidence="2 7">Belongs to the complex I subunit 3 family.</text>
</comment>
<keyword evidence="4 7" id="KW-0812">Transmembrane</keyword>
<dbReference type="GO" id="GO:0005886">
    <property type="term" value="C:plasma membrane"/>
    <property type="evidence" value="ECO:0007669"/>
    <property type="project" value="UniProtKB-SubCell"/>
</dbReference>
<accession>A0A7I9VNA7</accession>
<comment type="catalytic activity">
    <reaction evidence="7">
        <text>a quinone + NADH + 5 H(+)(in) = a quinol + NAD(+) + 4 H(+)(out)</text>
        <dbReference type="Rhea" id="RHEA:57888"/>
        <dbReference type="ChEBI" id="CHEBI:15378"/>
        <dbReference type="ChEBI" id="CHEBI:24646"/>
        <dbReference type="ChEBI" id="CHEBI:57540"/>
        <dbReference type="ChEBI" id="CHEBI:57945"/>
        <dbReference type="ChEBI" id="CHEBI:132124"/>
    </reaction>
</comment>
<evidence type="ECO:0000313" key="10">
    <source>
        <dbReference type="Proteomes" id="UP000503640"/>
    </source>
</evidence>
<comment type="caution">
    <text evidence="9">The sequence shown here is derived from an EMBL/GenBank/DDBJ whole genome shotgun (WGS) entry which is preliminary data.</text>
</comment>
<dbReference type="EMBL" id="BJTG01000006">
    <property type="protein sequence ID" value="GEJ57895.1"/>
    <property type="molecule type" value="Genomic_DNA"/>
</dbReference>
<keyword evidence="6 8" id="KW-0472">Membrane</keyword>
<dbReference type="InterPro" id="IPR038430">
    <property type="entry name" value="NDAH_ubi_oxred_su3_sf"/>
</dbReference>
<dbReference type="Gene3D" id="1.20.58.1610">
    <property type="entry name" value="NADH:ubiquinone/plastoquinone oxidoreductase, chain 3"/>
    <property type="match status" value="1"/>
</dbReference>
<organism evidence="9 10">
    <name type="scientific">Anaeromyxobacter diazotrophicus</name>
    <dbReference type="NCBI Taxonomy" id="2590199"/>
    <lineage>
        <taxon>Bacteria</taxon>
        <taxon>Pseudomonadati</taxon>
        <taxon>Myxococcota</taxon>
        <taxon>Myxococcia</taxon>
        <taxon>Myxococcales</taxon>
        <taxon>Cystobacterineae</taxon>
        <taxon>Anaeromyxobacteraceae</taxon>
        <taxon>Anaeromyxobacter</taxon>
    </lineage>
</organism>
<keyword evidence="7" id="KW-0520">NAD</keyword>
<dbReference type="EC" id="7.1.1.-" evidence="7"/>
<evidence type="ECO:0000256" key="8">
    <source>
        <dbReference type="SAM" id="Phobius"/>
    </source>
</evidence>
<dbReference type="Proteomes" id="UP000503640">
    <property type="component" value="Unassembled WGS sequence"/>
</dbReference>
<evidence type="ECO:0000313" key="9">
    <source>
        <dbReference type="EMBL" id="GEJ57895.1"/>
    </source>
</evidence>
<keyword evidence="3" id="KW-0813">Transport</keyword>
<dbReference type="PANTHER" id="PTHR11058:SF9">
    <property type="entry name" value="NADH-UBIQUINONE OXIDOREDUCTASE CHAIN 3"/>
    <property type="match status" value="1"/>
</dbReference>
<feature type="transmembrane region" description="Helical" evidence="8">
    <location>
        <begin position="60"/>
        <end position="84"/>
    </location>
</feature>
<keyword evidence="5 8" id="KW-1133">Transmembrane helix</keyword>
<evidence type="ECO:0000256" key="4">
    <source>
        <dbReference type="ARBA" id="ARBA00022692"/>
    </source>
</evidence>
<evidence type="ECO:0000256" key="2">
    <source>
        <dbReference type="ARBA" id="ARBA00008472"/>
    </source>
</evidence>
<protein>
    <recommendedName>
        <fullName evidence="7">NADH-quinone oxidoreductase subunit</fullName>
        <ecNumber evidence="7">7.1.1.-</ecNumber>
    </recommendedName>
</protein>
<evidence type="ECO:0000256" key="3">
    <source>
        <dbReference type="ARBA" id="ARBA00022448"/>
    </source>
</evidence>